<reference evidence="8 9" key="1">
    <citation type="journal article" date="2013" name="Int. J. Syst. Evol. Microbiol.">
        <title>Ilumatobacter nonamiense sp. nov. and Ilumatobacter coccineum sp. nov., isolated from seashore sand.</title>
        <authorList>
            <person name="Matsumoto A."/>
            <person name="Kasai H."/>
            <person name="Matsuo Y."/>
            <person name="Shizuri Y."/>
            <person name="Ichikawa N."/>
            <person name="Fujita N."/>
            <person name="Omura S."/>
            <person name="Takahashi Y."/>
        </authorList>
    </citation>
    <scope>NUCLEOTIDE SEQUENCE [LARGE SCALE GENOMIC DNA]</scope>
    <source>
        <strain evidence="9">NBRC 103263 / KCTC 29153 / YM16-304</strain>
    </source>
</reference>
<feature type="region of interest" description="Disordered" evidence="5">
    <location>
        <begin position="877"/>
        <end position="903"/>
    </location>
</feature>
<dbReference type="SMART" id="SM00112">
    <property type="entry name" value="CA"/>
    <property type="match status" value="3"/>
</dbReference>
<proteinExistence type="predicted"/>
<dbReference type="InterPro" id="IPR013783">
    <property type="entry name" value="Ig-like_fold"/>
</dbReference>
<keyword evidence="6" id="KW-0732">Signal</keyword>
<dbReference type="InterPro" id="IPR001434">
    <property type="entry name" value="OmcB-like_DUF11"/>
</dbReference>
<dbReference type="GO" id="GO:0016477">
    <property type="term" value="P:cell migration"/>
    <property type="evidence" value="ECO:0007669"/>
    <property type="project" value="TreeGrafter"/>
</dbReference>
<dbReference type="InterPro" id="IPR002126">
    <property type="entry name" value="Cadherin-like_dom"/>
</dbReference>
<dbReference type="Gene3D" id="2.60.40.60">
    <property type="entry name" value="Cadherins"/>
    <property type="match status" value="3"/>
</dbReference>
<dbReference type="InterPro" id="IPR047589">
    <property type="entry name" value="DUF11_rpt"/>
</dbReference>
<evidence type="ECO:0000313" key="8">
    <source>
        <dbReference type="EMBL" id="BAN04254.1"/>
    </source>
</evidence>
<dbReference type="Pfam" id="PF17963">
    <property type="entry name" value="Big_9"/>
    <property type="match status" value="1"/>
</dbReference>
<evidence type="ECO:0000256" key="6">
    <source>
        <dbReference type="SAM" id="SignalP"/>
    </source>
</evidence>
<dbReference type="CDD" id="cd11304">
    <property type="entry name" value="Cadherin_repeat"/>
    <property type="match status" value="3"/>
</dbReference>
<keyword evidence="9" id="KW-1185">Reference proteome</keyword>
<evidence type="ECO:0000256" key="2">
    <source>
        <dbReference type="ARBA" id="ARBA00022737"/>
    </source>
</evidence>
<dbReference type="OrthoDB" id="5112730at2"/>
<dbReference type="PROSITE" id="PS50268">
    <property type="entry name" value="CADHERIN_2"/>
    <property type="match status" value="3"/>
</dbReference>
<dbReference type="GO" id="GO:0045296">
    <property type="term" value="F:cadherin binding"/>
    <property type="evidence" value="ECO:0007669"/>
    <property type="project" value="TreeGrafter"/>
</dbReference>
<gene>
    <name evidence="8" type="ORF">YM304_39400</name>
</gene>
<dbReference type="RefSeq" id="WP_015443501.1">
    <property type="nucleotide sequence ID" value="NC_020520.1"/>
</dbReference>
<accession>A0A6C7E9D2</accession>
<keyword evidence="3" id="KW-0106">Calcium</keyword>
<keyword evidence="4" id="KW-0472">Membrane</keyword>
<evidence type="ECO:0000256" key="1">
    <source>
        <dbReference type="ARBA" id="ARBA00004370"/>
    </source>
</evidence>
<protein>
    <recommendedName>
        <fullName evidence="7">Cadherin domain-containing protein</fullName>
    </recommendedName>
</protein>
<feature type="chain" id="PRO_5025416014" description="Cadherin domain-containing protein" evidence="6">
    <location>
        <begin position="32"/>
        <end position="2051"/>
    </location>
</feature>
<dbReference type="SUPFAM" id="SSF49313">
    <property type="entry name" value="Cadherin-like"/>
    <property type="match status" value="3"/>
</dbReference>
<feature type="domain" description="Cadherin" evidence="7">
    <location>
        <begin position="782"/>
        <end position="874"/>
    </location>
</feature>
<dbReference type="PANTHER" id="PTHR24027:SF438">
    <property type="entry name" value="CADHERIN 23"/>
    <property type="match status" value="1"/>
</dbReference>
<dbReference type="GO" id="GO:0005975">
    <property type="term" value="P:carbohydrate metabolic process"/>
    <property type="evidence" value="ECO:0007669"/>
    <property type="project" value="UniProtKB-ARBA"/>
</dbReference>
<feature type="signal peptide" evidence="6">
    <location>
        <begin position="1"/>
        <end position="31"/>
    </location>
</feature>
<comment type="subcellular location">
    <subcellularLocation>
        <location evidence="1">Membrane</location>
    </subcellularLocation>
</comment>
<dbReference type="GO" id="GO:0016342">
    <property type="term" value="C:catenin complex"/>
    <property type="evidence" value="ECO:0007669"/>
    <property type="project" value="TreeGrafter"/>
</dbReference>
<evidence type="ECO:0000259" key="7">
    <source>
        <dbReference type="PROSITE" id="PS50268"/>
    </source>
</evidence>
<dbReference type="InterPro" id="IPR015919">
    <property type="entry name" value="Cadherin-like_sf"/>
</dbReference>
<dbReference type="InterPro" id="IPR055371">
    <property type="entry name" value="SpaA_PFL_dom_4"/>
</dbReference>
<evidence type="ECO:0000313" key="9">
    <source>
        <dbReference type="Proteomes" id="UP000011863"/>
    </source>
</evidence>
<dbReference type="PANTHER" id="PTHR24027">
    <property type="entry name" value="CADHERIN-23"/>
    <property type="match status" value="1"/>
</dbReference>
<dbReference type="GO" id="GO:0005509">
    <property type="term" value="F:calcium ion binding"/>
    <property type="evidence" value="ECO:0007669"/>
    <property type="project" value="InterPro"/>
</dbReference>
<dbReference type="InterPro" id="IPR039808">
    <property type="entry name" value="Cadherin"/>
</dbReference>
<evidence type="ECO:0000256" key="4">
    <source>
        <dbReference type="ARBA" id="ARBA00023136"/>
    </source>
</evidence>
<dbReference type="NCBIfam" id="TIGR01451">
    <property type="entry name" value="B_ant_repeat"/>
    <property type="match status" value="1"/>
</dbReference>
<keyword evidence="2" id="KW-0677">Repeat</keyword>
<dbReference type="GO" id="GO:0007156">
    <property type="term" value="P:homophilic cell adhesion via plasma membrane adhesion molecules"/>
    <property type="evidence" value="ECO:0007669"/>
    <property type="project" value="InterPro"/>
</dbReference>
<name>A0A6C7E9D2_ILUCY</name>
<dbReference type="SMART" id="SM00710">
    <property type="entry name" value="PbH1"/>
    <property type="match status" value="12"/>
</dbReference>
<feature type="compositionally biased region" description="Polar residues" evidence="5">
    <location>
        <begin position="877"/>
        <end position="896"/>
    </location>
</feature>
<evidence type="ECO:0000256" key="5">
    <source>
        <dbReference type="SAM" id="MobiDB-lite"/>
    </source>
</evidence>
<dbReference type="EMBL" id="AP012057">
    <property type="protein sequence ID" value="BAN04254.1"/>
    <property type="molecule type" value="Genomic_DNA"/>
</dbReference>
<dbReference type="KEGG" id="aym:YM304_39400"/>
<sequence length="2051" mass="203371">MNPSIRNAIRTALAATLTVSAVATSAGQASAEPVADDALVVFANSTTEETLVSLAPSRFADTRLDGTTIDGESQATGLIDAGETIEVVIGGRGSVPADATSAVMNLTAVTPTGNGYITAYDCDLDRPLTASLNFATGVNVGNEVVTALSGTGSLCLYASTATHLTVDVAGYVPATSSIEPIAPWRLLDTRPTGTTVDGVSQGDGRTTPGVSTVVRVAGRAGIPEAADAVIANVIAVRPTATGFVSAHPCLDPAPSTASLNYVADVNRGNELLLDLDGNGDVCIETSTEVDLVLDVVAYIPAGTNLKTTSPVRLADTRLSGETVDGEYEADGRLGAGDEYTIRIAGRGGVPADARSGVLNLAVVNPSGNGYVTMHPCQDPRPVAASANFTAGVTGANELLAELDENGDVCVFTSAAADLVVDASGFLAELPAGPGEADLSIAVTDSADPVAAGDSLSYTITVDNAGPDDATGVTVMETLPAGVTFDSTTGCGEDPNGVVSCTLGTIATGDSASFTVDVTVDASTSGVITNQAAVSSDLTDPDTSDNVVSETTTVDGLGTINIVKLSDPSGGTGYAFTDDIAAPNSFSLDDTETKTFTDVAIGTYVVTEVDPSPQTLTAIVCDDGTSTTPSTVDVGTRTATIEVDPGENVTCTFSNNRNLAPTITTAATANAAENQTAAVDVDTTDDFSSEGAGLTYSITGGADAAAFSIDAATGALTFDAAPDFESPADTGADGTYDVQVTVTDAGPGTPLTDVLDLAITVTDVSEAPSITTVATALAAENQTVVTDVQSTDPEGDTEGSGLTYSITGGADQGDFSIVAATGVLTFDSAPDFDTPGDTNADNVYEVQITVTDSDSMTDVQDLAVTVTDVNEAPTITSGSAVSAAENQTAVTDVQSTDPEGDTEGSGLTYSITGGADQGDFSIVAATGVLTFDSAPDFDTPGDTNADNVYEVQITVTDSGSLTDVQNLAVTVTNINEAPVVTTTAGTTAFTEDGGAVVVDAGVTVTDPDSTVLDTATVTITNLQDGASEVLAATATGGIVAGDISYAAGVLTIDPATGQSLADFQAVLRSVTYTNANNTPDTTARVVRFVVNDGAIDSADADKTVSVTAANDAPTLTAPGTYASIGNVGIDVPASAGLIQGATITDVDYSGAFTIGGTVPTTSAQGGGVAVNPNSGGFVYEPPAGFTGNDTFTYQVCDGGTPAPSACSTAATVTIAVSAPIWFIDDAAAAGGDGTRVAPFKTIGQFNAAGGPAANHGVFLADGTYTDGIVLADGQRVIGEGTTGTTLAGALGITTPTHSETLPSLDGTSPTISSTTADGIALAEDNTVRGLDVANTPAGHALAGTVVGTLTASEIDVSGTGGIIEVATSGNLDAVSLDTQVSTSTISGASAIDLNGLTGTTGYSGGIVSISGASGSAIEITGATAPVAFAYATINGGQKGVELTNNSATFYMAGAIGGSGSTTQEAVDIDGGSGNATFTTAISNSQGRAVDINGRTGGVITFTGSIDDTGGAGVALTNNSGSSQITFTEYVHLTNSTGTAVTATSNSGATISFADLDVTNTTSNQTGLLVSNSGTFSTTSGTINTGQATAVDLDNTNLGVVLDSVTSTGGSAVGIDIRNTTGTFTVNGDGASGPGITANNGSGGTIHTKTGDAIYLDTATGISLNYLDIGAAGALGNIDGNGVRANAVAGLTITRSDFLNVADQTSPDEAAVMVTAPTGAYTIANTSFDRSHDDHVRITNANGNLASLSVTDSRFTDNNDSGQGNDSLLYLGDNSSDATIVVAGNTFEDSDGDHVQVSLNGSASADVTIGGPLGTDGNTMQVNGGETVVGSGITLSAGNSYSGSLTYSIENNSIQGAVGRAINVNLESSTSDGSFDGDITNNVVGTPGTPGSGGYGVGVISNGAGTSTVDLTGNSVRSWTESGISLEARNGSNRLNATLENNTILEGADDIFYFAGLFVASGALATDTTAVCLDVGMSGGNNTFDQMPDPTFSFGDAYIGTLGSSTIAISGYVGAPNDAAAIQSDIASDNVGNPSVDVSASGGDISGGGACAV</sequence>
<dbReference type="InterPro" id="IPR006626">
    <property type="entry name" value="PbH1"/>
</dbReference>
<dbReference type="Proteomes" id="UP000011863">
    <property type="component" value="Chromosome"/>
</dbReference>
<feature type="domain" description="Cadherin" evidence="7">
    <location>
        <begin position="677"/>
        <end position="769"/>
    </location>
</feature>
<dbReference type="Pfam" id="PF24514">
    <property type="entry name" value="SpaA_4"/>
    <property type="match status" value="1"/>
</dbReference>
<evidence type="ECO:0000256" key="3">
    <source>
        <dbReference type="ARBA" id="ARBA00022837"/>
    </source>
</evidence>
<dbReference type="GO" id="GO:0008013">
    <property type="term" value="F:beta-catenin binding"/>
    <property type="evidence" value="ECO:0007669"/>
    <property type="project" value="TreeGrafter"/>
</dbReference>
<dbReference type="Pfam" id="PF01345">
    <property type="entry name" value="DUF11"/>
    <property type="match status" value="1"/>
</dbReference>
<feature type="domain" description="Cadherin" evidence="7">
    <location>
        <begin position="887"/>
        <end position="979"/>
    </location>
</feature>
<dbReference type="Gene3D" id="2.60.40.10">
    <property type="entry name" value="Immunoglobulins"/>
    <property type="match status" value="1"/>
</dbReference>
<organism evidence="8 9">
    <name type="scientific">Ilumatobacter coccineus (strain NBRC 103263 / KCTC 29153 / YM16-304)</name>
    <dbReference type="NCBI Taxonomy" id="1313172"/>
    <lineage>
        <taxon>Bacteria</taxon>
        <taxon>Bacillati</taxon>
        <taxon>Actinomycetota</taxon>
        <taxon>Acidimicrobiia</taxon>
        <taxon>Acidimicrobiales</taxon>
        <taxon>Ilumatobacteraceae</taxon>
        <taxon>Ilumatobacter</taxon>
    </lineage>
</organism>